<dbReference type="SUPFAM" id="SSF53756">
    <property type="entry name" value="UDP-Glycosyltransferase/glycogen phosphorylase"/>
    <property type="match status" value="1"/>
</dbReference>
<dbReference type="EMBL" id="JAUSTT010000006">
    <property type="protein sequence ID" value="MDQ0175467.1"/>
    <property type="molecule type" value="Genomic_DNA"/>
</dbReference>
<comment type="similarity">
    <text evidence="2">Belongs to the glycosyltransferase 28 family.</text>
</comment>
<dbReference type="PANTHER" id="PTHR43025">
    <property type="entry name" value="MONOGALACTOSYLDIACYLGLYCEROL SYNTHASE"/>
    <property type="match status" value="1"/>
</dbReference>
<evidence type="ECO:0000256" key="1">
    <source>
        <dbReference type="ARBA" id="ARBA00004370"/>
    </source>
</evidence>
<comment type="subcellular location">
    <subcellularLocation>
        <location evidence="1">Membrane</location>
    </subcellularLocation>
</comment>
<keyword evidence="3" id="KW-0328">Glycosyltransferase</keyword>
<dbReference type="InterPro" id="IPR050519">
    <property type="entry name" value="Glycosyltransf_28_UgtP"/>
</dbReference>
<evidence type="ECO:0000256" key="2">
    <source>
        <dbReference type="ARBA" id="ARBA00006962"/>
    </source>
</evidence>
<evidence type="ECO:0000259" key="6">
    <source>
        <dbReference type="Pfam" id="PF06925"/>
    </source>
</evidence>
<dbReference type="Proteomes" id="UP001223586">
    <property type="component" value="Unassembled WGS sequence"/>
</dbReference>
<name>A0ABT9WQG7_9BACI</name>
<dbReference type="PANTHER" id="PTHR43025:SF3">
    <property type="entry name" value="MONOGALACTOSYLDIACYLGLYCEROL SYNTHASE 1, CHLOROPLASTIC"/>
    <property type="match status" value="1"/>
</dbReference>
<proteinExistence type="inferred from homology"/>
<dbReference type="InterPro" id="IPR007235">
    <property type="entry name" value="Glyco_trans_28_C"/>
</dbReference>
<keyword evidence="8" id="KW-1185">Reference proteome</keyword>
<evidence type="ECO:0000313" key="8">
    <source>
        <dbReference type="Proteomes" id="UP001223586"/>
    </source>
</evidence>
<reference evidence="7 8" key="1">
    <citation type="submission" date="2023-07" db="EMBL/GenBank/DDBJ databases">
        <title>Genomic Encyclopedia of Type Strains, Phase IV (KMG-IV): sequencing the most valuable type-strain genomes for metagenomic binning, comparative biology and taxonomic classification.</title>
        <authorList>
            <person name="Goeker M."/>
        </authorList>
    </citation>
    <scope>NUCLEOTIDE SEQUENCE [LARGE SCALE GENOMIC DNA]</scope>
    <source>
        <strain evidence="7 8">DSM 23837</strain>
    </source>
</reference>
<accession>A0ABT9WQG7</accession>
<sequence>MKVLFLPFLQIPSGHHHAADAISSYFKQLDPSIQCKKVDILHHTFGYGEKVISNLYLYAIQTMPAFYSWLYKNKAYDRIKSNKTFYFYELLFLNSLKNLLKKEKPDLVICTHSLPSHLLNHLKHKNNLSIPVINVYTDFFVNILWGIQHIDVHFVPSVKIKQYLESKNVKPDRIFVTGIPVHPKIKKKKERFEQKSEFHVLIAAGNLGVAPIESFFQKNKPSTKIKYHVLCGKNKKLFKKINQLGNPNIIPIAYISCKEEMNSLYDQMDLVLTKPGGVTISECLLKHIPMFIVHTLPGQEELNEAFLLKHDLVLNKIYPLQKDQLDKTLLSFLENTDKRQKHQEKLNEYMKSQVDMMDVIKQLFSQDIHKRLFGE</sequence>
<organism evidence="7 8">
    <name type="scientific">Bacillus chungangensis</name>
    <dbReference type="NCBI Taxonomy" id="587633"/>
    <lineage>
        <taxon>Bacteria</taxon>
        <taxon>Bacillati</taxon>
        <taxon>Bacillota</taxon>
        <taxon>Bacilli</taxon>
        <taxon>Bacillales</taxon>
        <taxon>Bacillaceae</taxon>
        <taxon>Bacillus</taxon>
    </lineage>
</organism>
<dbReference type="GO" id="GO:0016740">
    <property type="term" value="F:transferase activity"/>
    <property type="evidence" value="ECO:0007669"/>
    <property type="project" value="UniProtKB-KW"/>
</dbReference>
<comment type="caution">
    <text evidence="7">The sequence shown here is derived from an EMBL/GenBank/DDBJ whole genome shotgun (WGS) entry which is preliminary data.</text>
</comment>
<dbReference type="Pfam" id="PF04101">
    <property type="entry name" value="Glyco_tran_28_C"/>
    <property type="match status" value="1"/>
</dbReference>
<evidence type="ECO:0000313" key="7">
    <source>
        <dbReference type="EMBL" id="MDQ0175467.1"/>
    </source>
</evidence>
<dbReference type="InterPro" id="IPR009695">
    <property type="entry name" value="Diacylglyc_glucosyltr_N"/>
</dbReference>
<evidence type="ECO:0000256" key="4">
    <source>
        <dbReference type="ARBA" id="ARBA00022679"/>
    </source>
</evidence>
<gene>
    <name evidence="7" type="ORF">J2S08_001301</name>
</gene>
<protein>
    <submittedName>
        <fullName evidence="7">UDP-N-acetylglucosamine:LPS N-acetylglucosamine transferase</fullName>
    </submittedName>
</protein>
<evidence type="ECO:0000259" key="5">
    <source>
        <dbReference type="Pfam" id="PF04101"/>
    </source>
</evidence>
<evidence type="ECO:0000256" key="3">
    <source>
        <dbReference type="ARBA" id="ARBA00022676"/>
    </source>
</evidence>
<feature type="domain" description="Glycosyl transferase family 28 C-terminal" evidence="5">
    <location>
        <begin position="201"/>
        <end position="345"/>
    </location>
</feature>
<feature type="domain" description="Diacylglycerol glucosyltransferase N-terminal" evidence="6">
    <location>
        <begin position="15"/>
        <end position="181"/>
    </location>
</feature>
<dbReference type="Gene3D" id="3.40.50.2000">
    <property type="entry name" value="Glycogen Phosphorylase B"/>
    <property type="match status" value="1"/>
</dbReference>
<dbReference type="Pfam" id="PF06925">
    <property type="entry name" value="MGDG_synth"/>
    <property type="match status" value="1"/>
</dbReference>
<dbReference type="RefSeq" id="WP_307227804.1">
    <property type="nucleotide sequence ID" value="NZ_JAUSTT010000006.1"/>
</dbReference>
<keyword evidence="4 7" id="KW-0808">Transferase</keyword>